<feature type="compositionally biased region" description="Basic and acidic residues" evidence="1">
    <location>
        <begin position="154"/>
        <end position="165"/>
    </location>
</feature>
<protein>
    <submittedName>
        <fullName evidence="2">Uncharacterized protein</fullName>
    </submittedName>
</protein>
<dbReference type="AlphaFoldDB" id="A0A117NR21"/>
<reference evidence="2 3" key="1">
    <citation type="submission" date="2015-10" db="EMBL/GenBank/DDBJ databases">
        <title>Genome sequencing of Penicillium freii.</title>
        <authorList>
            <person name="Nguyen H.D."/>
            <person name="Visagie C.M."/>
            <person name="Seifert K.A."/>
        </authorList>
    </citation>
    <scope>NUCLEOTIDE SEQUENCE [LARGE SCALE GENOMIC DNA]</scope>
    <source>
        <strain evidence="2 3">DAOM 242723</strain>
    </source>
</reference>
<name>A0A117NR21_PENFR</name>
<accession>A0A117NR21</accession>
<evidence type="ECO:0000313" key="2">
    <source>
        <dbReference type="EMBL" id="KUM64863.1"/>
    </source>
</evidence>
<evidence type="ECO:0000256" key="1">
    <source>
        <dbReference type="SAM" id="MobiDB-lite"/>
    </source>
</evidence>
<proteinExistence type="predicted"/>
<dbReference type="Proteomes" id="UP000055045">
    <property type="component" value="Unassembled WGS sequence"/>
</dbReference>
<dbReference type="EMBL" id="LLXE01000038">
    <property type="protein sequence ID" value="KUM64863.1"/>
    <property type="molecule type" value="Genomic_DNA"/>
</dbReference>
<gene>
    <name evidence="2" type="ORF">ACN42_g2206</name>
</gene>
<evidence type="ECO:0000313" key="3">
    <source>
        <dbReference type="Proteomes" id="UP000055045"/>
    </source>
</evidence>
<feature type="compositionally biased region" description="Basic and acidic residues" evidence="1">
    <location>
        <begin position="117"/>
        <end position="139"/>
    </location>
</feature>
<organism evidence="2 3">
    <name type="scientific">Penicillium freii</name>
    <dbReference type="NCBI Taxonomy" id="48697"/>
    <lineage>
        <taxon>Eukaryota</taxon>
        <taxon>Fungi</taxon>
        <taxon>Dikarya</taxon>
        <taxon>Ascomycota</taxon>
        <taxon>Pezizomycotina</taxon>
        <taxon>Eurotiomycetes</taxon>
        <taxon>Eurotiomycetidae</taxon>
        <taxon>Eurotiales</taxon>
        <taxon>Aspergillaceae</taxon>
        <taxon>Penicillium</taxon>
    </lineage>
</organism>
<feature type="region of interest" description="Disordered" evidence="1">
    <location>
        <begin position="97"/>
        <end position="182"/>
    </location>
</feature>
<comment type="caution">
    <text evidence="2">The sequence shown here is derived from an EMBL/GenBank/DDBJ whole genome shotgun (WGS) entry which is preliminary data.</text>
</comment>
<sequence length="182" mass="19611">MAIPSAVLWMEPLLKSFFANLPTQLKSIPNWRVNKVPRISSLVNVRAALGQLIGHEAPAGAACVPCASRNGTVGDASDPPRWLYDVVRQFQPNSVLLKDPGCWSPAKTGAPIPTPAGDKDKGKKDDKGKSREKGKDKDQTAAGPSTPGKSPKKRAAEDSPREKDKTGKKKKKKTKEVLEPPI</sequence>
<keyword evidence="3" id="KW-1185">Reference proteome</keyword>